<evidence type="ECO:0000256" key="7">
    <source>
        <dbReference type="ARBA" id="ARBA00022842"/>
    </source>
</evidence>
<dbReference type="NCBIfam" id="TIGR00347">
    <property type="entry name" value="bioD"/>
    <property type="match status" value="1"/>
</dbReference>
<feature type="binding site" evidence="8">
    <location>
        <position position="43"/>
    </location>
    <ligand>
        <name>substrate</name>
    </ligand>
</feature>
<accession>A0A1I3TXC4</accession>
<dbReference type="PIRSF" id="PIRSF006755">
    <property type="entry name" value="DTB_synth"/>
    <property type="match status" value="1"/>
</dbReference>
<keyword evidence="6 8" id="KW-0067">ATP-binding</keyword>
<dbReference type="GO" id="GO:0005829">
    <property type="term" value="C:cytosol"/>
    <property type="evidence" value="ECO:0007669"/>
    <property type="project" value="TreeGrafter"/>
</dbReference>
<comment type="catalytic activity">
    <reaction evidence="8">
        <text>(7R,8S)-7,8-diammoniononanoate + CO2 + ATP = (4R,5S)-dethiobiotin + ADP + phosphate + 3 H(+)</text>
        <dbReference type="Rhea" id="RHEA:15805"/>
        <dbReference type="ChEBI" id="CHEBI:15378"/>
        <dbReference type="ChEBI" id="CHEBI:16526"/>
        <dbReference type="ChEBI" id="CHEBI:30616"/>
        <dbReference type="ChEBI" id="CHEBI:43474"/>
        <dbReference type="ChEBI" id="CHEBI:149469"/>
        <dbReference type="ChEBI" id="CHEBI:149473"/>
        <dbReference type="ChEBI" id="CHEBI:456216"/>
        <dbReference type="EC" id="6.3.3.3"/>
    </reaction>
</comment>
<dbReference type="GO" id="GO:0009102">
    <property type="term" value="P:biotin biosynthetic process"/>
    <property type="evidence" value="ECO:0007669"/>
    <property type="project" value="UniProtKB-UniRule"/>
</dbReference>
<keyword evidence="7 8" id="KW-0460">Magnesium</keyword>
<dbReference type="STRING" id="45496.SAMN04488079_10130"/>
<evidence type="ECO:0000256" key="5">
    <source>
        <dbReference type="ARBA" id="ARBA00022756"/>
    </source>
</evidence>
<protein>
    <recommendedName>
        <fullName evidence="8">ATP-dependent dethiobiotin synthetase BioD</fullName>
        <ecNumber evidence="8">6.3.3.3</ecNumber>
    </recommendedName>
    <alternativeName>
        <fullName evidence="8">DTB synthetase</fullName>
        <shortName evidence="8">DTBS</shortName>
    </alternativeName>
    <alternativeName>
        <fullName evidence="8">Dethiobiotin synthase</fullName>
    </alternativeName>
</protein>
<name>A0A1I3TXC4_9GAMM</name>
<dbReference type="FunFam" id="3.40.50.300:FF:000292">
    <property type="entry name" value="ATP-dependent dethiobiotin synthetase BioD"/>
    <property type="match status" value="1"/>
</dbReference>
<dbReference type="Pfam" id="PF13500">
    <property type="entry name" value="AAA_26"/>
    <property type="match status" value="1"/>
</dbReference>
<reference evidence="10" key="1">
    <citation type="submission" date="2016-10" db="EMBL/GenBank/DDBJ databases">
        <authorList>
            <person name="Varghese N."/>
            <person name="Submissions S."/>
        </authorList>
    </citation>
    <scope>NUCLEOTIDE SEQUENCE [LARGE SCALE GENOMIC DNA]</scope>
    <source>
        <strain evidence="10">DSM 11578</strain>
    </source>
</reference>
<evidence type="ECO:0000313" key="10">
    <source>
        <dbReference type="Proteomes" id="UP000198924"/>
    </source>
</evidence>
<feature type="binding site" evidence="8">
    <location>
        <begin position="117"/>
        <end position="120"/>
    </location>
    <ligand>
        <name>ATP</name>
        <dbReference type="ChEBI" id="CHEBI:30616"/>
    </ligand>
</feature>
<keyword evidence="2 8" id="KW-0436">Ligase</keyword>
<dbReference type="InterPro" id="IPR004472">
    <property type="entry name" value="DTB_synth_BioD"/>
</dbReference>
<feature type="binding site" evidence="8">
    <location>
        <position position="18"/>
    </location>
    <ligand>
        <name>Mg(2+)</name>
        <dbReference type="ChEBI" id="CHEBI:18420"/>
    </ligand>
</feature>
<dbReference type="EMBL" id="FOSH01000001">
    <property type="protein sequence ID" value="SFJ74177.1"/>
    <property type="molecule type" value="Genomic_DNA"/>
</dbReference>
<dbReference type="PANTHER" id="PTHR43210:SF5">
    <property type="entry name" value="DETHIOBIOTIN SYNTHETASE"/>
    <property type="match status" value="1"/>
</dbReference>
<organism evidence="9 10">
    <name type="scientific">Methylophaga sulfidovorans</name>
    <dbReference type="NCBI Taxonomy" id="45496"/>
    <lineage>
        <taxon>Bacteria</taxon>
        <taxon>Pseudomonadati</taxon>
        <taxon>Pseudomonadota</taxon>
        <taxon>Gammaproteobacteria</taxon>
        <taxon>Thiotrichales</taxon>
        <taxon>Piscirickettsiaceae</taxon>
        <taxon>Methylophaga</taxon>
    </lineage>
</organism>
<comment type="pathway">
    <text evidence="8">Cofactor biosynthesis; biotin biosynthesis; biotin from 7,8-diaminononanoate: step 1/2.</text>
</comment>
<gene>
    <name evidence="8" type="primary">bioD</name>
    <name evidence="9" type="ORF">SAMN04488079_10130</name>
</gene>
<evidence type="ECO:0000256" key="3">
    <source>
        <dbReference type="ARBA" id="ARBA00022723"/>
    </source>
</evidence>
<comment type="cofactor">
    <cofactor evidence="8">
        <name>Mg(2+)</name>
        <dbReference type="ChEBI" id="CHEBI:18420"/>
    </cofactor>
</comment>
<dbReference type="SUPFAM" id="SSF52540">
    <property type="entry name" value="P-loop containing nucleoside triphosphate hydrolases"/>
    <property type="match status" value="1"/>
</dbReference>
<dbReference type="Gene3D" id="3.40.50.300">
    <property type="entry name" value="P-loop containing nucleotide triphosphate hydrolases"/>
    <property type="match status" value="1"/>
</dbReference>
<feature type="binding site" evidence="8">
    <location>
        <begin position="205"/>
        <end position="207"/>
    </location>
    <ligand>
        <name>ATP</name>
        <dbReference type="ChEBI" id="CHEBI:30616"/>
    </ligand>
</feature>
<dbReference type="HAMAP" id="MF_00336">
    <property type="entry name" value="BioD"/>
    <property type="match status" value="1"/>
</dbReference>
<evidence type="ECO:0000256" key="8">
    <source>
        <dbReference type="HAMAP-Rule" id="MF_00336"/>
    </source>
</evidence>
<dbReference type="GO" id="GO:0005524">
    <property type="term" value="F:ATP binding"/>
    <property type="evidence" value="ECO:0007669"/>
    <property type="project" value="UniProtKB-UniRule"/>
</dbReference>
<evidence type="ECO:0000256" key="1">
    <source>
        <dbReference type="ARBA" id="ARBA00022490"/>
    </source>
</evidence>
<dbReference type="OrthoDB" id="9802097at2"/>
<dbReference type="EC" id="6.3.3.3" evidence="8"/>
<evidence type="ECO:0000256" key="2">
    <source>
        <dbReference type="ARBA" id="ARBA00022598"/>
    </source>
</evidence>
<feature type="binding site" evidence="8">
    <location>
        <position position="56"/>
    </location>
    <ligand>
        <name>Mg(2+)</name>
        <dbReference type="ChEBI" id="CHEBI:18420"/>
    </ligand>
</feature>
<feature type="active site" evidence="8">
    <location>
        <position position="39"/>
    </location>
</feature>
<evidence type="ECO:0000256" key="6">
    <source>
        <dbReference type="ARBA" id="ARBA00022840"/>
    </source>
</evidence>
<keyword evidence="1 8" id="KW-0963">Cytoplasm</keyword>
<evidence type="ECO:0000313" key="9">
    <source>
        <dbReference type="EMBL" id="SFJ74177.1"/>
    </source>
</evidence>
<comment type="function">
    <text evidence="8">Catalyzes a mechanistically unusual reaction, the ATP-dependent insertion of CO2 between the N7 and N8 nitrogen atoms of 7,8-diaminopelargonic acid (DAPA, also called 7,8-diammoniononanoate) to form a ureido ring.</text>
</comment>
<dbReference type="RefSeq" id="WP_091711175.1">
    <property type="nucleotide sequence ID" value="NZ_FOSH01000001.1"/>
</dbReference>
<dbReference type="Proteomes" id="UP000198924">
    <property type="component" value="Unassembled WGS sequence"/>
</dbReference>
<evidence type="ECO:0000256" key="4">
    <source>
        <dbReference type="ARBA" id="ARBA00022741"/>
    </source>
</evidence>
<dbReference type="InterPro" id="IPR027417">
    <property type="entry name" value="P-loop_NTPase"/>
</dbReference>
<keyword evidence="5 8" id="KW-0093">Biotin biosynthesis</keyword>
<dbReference type="GO" id="GO:0004141">
    <property type="term" value="F:dethiobiotin synthase activity"/>
    <property type="evidence" value="ECO:0007669"/>
    <property type="project" value="UniProtKB-UniRule"/>
</dbReference>
<keyword evidence="4 8" id="KW-0547">Nucleotide-binding</keyword>
<dbReference type="AlphaFoldDB" id="A0A1I3TXC4"/>
<feature type="binding site" evidence="8">
    <location>
        <position position="56"/>
    </location>
    <ligand>
        <name>ATP</name>
        <dbReference type="ChEBI" id="CHEBI:30616"/>
    </ligand>
</feature>
<sequence length="221" mass="23861">MTSTHFFITGTDTEVGKTFISVGLVSLLQQQGYKTVGMKPIASGCEWLDEQWKNEDALALIKQSQTDLAYSLINPYAFEPAIAPHIAAEREGVTLSLAKIKHSYELIAEQADAVIVEGAGGWYVPLNAESTMADLAVELQLPVILVVAIKLGCINHALLTVAAIEQQGLKLAGWVANHVAEQSESTEMIETLTSRIDAPCLGVVPHLNNHQSAASFLRLPE</sequence>
<feature type="binding site" evidence="8">
    <location>
        <position position="117"/>
    </location>
    <ligand>
        <name>Mg(2+)</name>
        <dbReference type="ChEBI" id="CHEBI:18420"/>
    </ligand>
</feature>
<dbReference type="GO" id="GO:0000287">
    <property type="term" value="F:magnesium ion binding"/>
    <property type="evidence" value="ECO:0007669"/>
    <property type="project" value="UniProtKB-UniRule"/>
</dbReference>
<comment type="subcellular location">
    <subcellularLocation>
        <location evidence="8">Cytoplasm</location>
    </subcellularLocation>
</comment>
<keyword evidence="3 8" id="KW-0479">Metal-binding</keyword>
<proteinExistence type="inferred from homology"/>
<dbReference type="GO" id="GO:0042803">
    <property type="term" value="F:protein homodimerization activity"/>
    <property type="evidence" value="ECO:0007669"/>
    <property type="project" value="UniProtKB-ARBA"/>
</dbReference>
<dbReference type="PANTHER" id="PTHR43210">
    <property type="entry name" value="DETHIOBIOTIN SYNTHETASE"/>
    <property type="match status" value="1"/>
</dbReference>
<comment type="caution">
    <text evidence="8">Lacks conserved residue(s) required for the propagation of feature annotation.</text>
</comment>
<keyword evidence="10" id="KW-1185">Reference proteome</keyword>
<dbReference type="CDD" id="cd03109">
    <property type="entry name" value="DTBS"/>
    <property type="match status" value="1"/>
</dbReference>
<dbReference type="UniPathway" id="UPA00078">
    <property type="reaction ID" value="UER00161"/>
</dbReference>
<feature type="binding site" evidence="8">
    <location>
        <begin position="14"/>
        <end position="19"/>
    </location>
    <ligand>
        <name>ATP</name>
        <dbReference type="ChEBI" id="CHEBI:30616"/>
    </ligand>
</feature>
<feature type="binding site" evidence="8">
    <location>
        <begin position="177"/>
        <end position="178"/>
    </location>
    <ligand>
        <name>ATP</name>
        <dbReference type="ChEBI" id="CHEBI:30616"/>
    </ligand>
</feature>
<comment type="similarity">
    <text evidence="8">Belongs to the dethiobiotin synthetase family.</text>
</comment>
<comment type="subunit">
    <text evidence="8">Homodimer.</text>
</comment>